<comment type="caution">
    <text evidence="3">The sequence shown here is derived from an EMBL/GenBank/DDBJ whole genome shotgun (WGS) entry which is preliminary data.</text>
</comment>
<reference evidence="2 5" key="2">
    <citation type="submission" date="2021-01" db="EMBL/GenBank/DDBJ databases">
        <title>Whole genome shotgun sequence of Cellulomonas oligotrophica NBRC 109435.</title>
        <authorList>
            <person name="Komaki H."/>
            <person name="Tamura T."/>
        </authorList>
    </citation>
    <scope>NUCLEOTIDE SEQUENCE [LARGE SCALE GENOMIC DNA]</scope>
    <source>
        <strain evidence="2 5">NBRC 109435</strain>
    </source>
</reference>
<name>A0A7Y9JYT0_9CELL</name>
<feature type="compositionally biased region" description="Basic residues" evidence="1">
    <location>
        <begin position="15"/>
        <end position="24"/>
    </location>
</feature>
<evidence type="ECO:0000313" key="2">
    <source>
        <dbReference type="EMBL" id="GIG32092.1"/>
    </source>
</evidence>
<evidence type="ECO:0000313" key="4">
    <source>
        <dbReference type="Proteomes" id="UP000577956"/>
    </source>
</evidence>
<gene>
    <name evidence="3" type="ORF">BKA21_002671</name>
    <name evidence="2" type="ORF">Col01nite_12510</name>
</gene>
<keyword evidence="5" id="KW-1185">Reference proteome</keyword>
<evidence type="ECO:0000313" key="3">
    <source>
        <dbReference type="EMBL" id="NYD87122.1"/>
    </source>
</evidence>
<proteinExistence type="predicted"/>
<dbReference type="Proteomes" id="UP000618382">
    <property type="component" value="Unassembled WGS sequence"/>
</dbReference>
<dbReference type="EMBL" id="JACCBK010000001">
    <property type="protein sequence ID" value="NYD87122.1"/>
    <property type="molecule type" value="Genomic_DNA"/>
</dbReference>
<organism evidence="3 4">
    <name type="scientific">Cellulomonas oligotrophica</name>
    <dbReference type="NCBI Taxonomy" id="931536"/>
    <lineage>
        <taxon>Bacteria</taxon>
        <taxon>Bacillati</taxon>
        <taxon>Actinomycetota</taxon>
        <taxon>Actinomycetes</taxon>
        <taxon>Micrococcales</taxon>
        <taxon>Cellulomonadaceae</taxon>
        <taxon>Cellulomonas</taxon>
    </lineage>
</organism>
<evidence type="ECO:0000256" key="1">
    <source>
        <dbReference type="SAM" id="MobiDB-lite"/>
    </source>
</evidence>
<evidence type="ECO:0000313" key="5">
    <source>
        <dbReference type="Proteomes" id="UP000618382"/>
    </source>
</evidence>
<feature type="region of interest" description="Disordered" evidence="1">
    <location>
        <begin position="1"/>
        <end position="24"/>
    </location>
</feature>
<dbReference type="EMBL" id="BONN01000003">
    <property type="protein sequence ID" value="GIG32092.1"/>
    <property type="molecule type" value="Genomic_DNA"/>
</dbReference>
<dbReference type="RefSeq" id="WP_179625379.1">
    <property type="nucleotide sequence ID" value="NZ_BAABFI010000009.1"/>
</dbReference>
<reference evidence="3 4" key="1">
    <citation type="submission" date="2020-07" db="EMBL/GenBank/DDBJ databases">
        <title>Sequencing the genomes of 1000 actinobacteria strains.</title>
        <authorList>
            <person name="Klenk H.-P."/>
        </authorList>
    </citation>
    <scope>NUCLEOTIDE SEQUENCE [LARGE SCALE GENOMIC DNA]</scope>
    <source>
        <strain evidence="3 4">DSM 24482</strain>
    </source>
</reference>
<protein>
    <submittedName>
        <fullName evidence="3">Uncharacterized protein</fullName>
    </submittedName>
</protein>
<dbReference type="Proteomes" id="UP000577956">
    <property type="component" value="Unassembled WGS sequence"/>
</dbReference>
<dbReference type="AlphaFoldDB" id="A0A7Y9JYT0"/>
<sequence length="154" mass="15745">MRVVDDGRVAGGRPTRGRPTTRRGRSPLLAALVAGVLAVGGCASTGAAGGRDDVVASAEHLAEGQDAVISDEVSGDERTEVELAALGALEDLGRAGAAAWEPRRDLLRVTIFLDGEPLGDDELARAQESVAEAVADAGIGTITVAVDDEAPEEY</sequence>
<accession>A0A7Y9JYT0</accession>